<gene>
    <name evidence="11" type="ORF">UFOPK2234_00530</name>
</gene>
<dbReference type="InterPro" id="IPR003099">
    <property type="entry name" value="Prephen_DH"/>
</dbReference>
<dbReference type="InterPro" id="IPR045865">
    <property type="entry name" value="ACT-like_dom_sf"/>
</dbReference>
<sequence length="316" mass="34441">MKLAQDLVKSEKLSEPELIIIAVSVDANAKVVIEQLNANPNSIVCDLASVKSDLLLQVDKLSAHPENFVSLHPMAGREVNGAENSRADLFEGRAWIGISDSLKNKKNNEIIESFVSSCGGVLYWLTSKEHDETVALLSHLPQILSSLLASKLNDVDPNKLNLAGQGLRDVTRLAASDSKLWAQILTSNKDSIQPLLEDFIASLTKLKDSLNSTNQDQVAAILNRGVEGKARIPGKHGAKNRDYSFLPIVIDDKPGQLASIFNECAKVDVNIEDLSIEHSPGQETGLITLSLSAQDCEKLSEHLISKGFRVHPTKNR</sequence>
<dbReference type="Gene3D" id="3.40.50.720">
    <property type="entry name" value="NAD(P)-binding Rossmann-like Domain"/>
    <property type="match status" value="1"/>
</dbReference>
<keyword evidence="4" id="KW-0827">Tyrosine biosynthesis</keyword>
<dbReference type="Gene3D" id="1.10.3660.10">
    <property type="entry name" value="6-phosphogluconate dehydrogenase C-terminal like domain"/>
    <property type="match status" value="1"/>
</dbReference>
<dbReference type="GO" id="GO:0006571">
    <property type="term" value="P:tyrosine biosynthetic process"/>
    <property type="evidence" value="ECO:0007669"/>
    <property type="project" value="UniProtKB-UniPathway"/>
</dbReference>
<dbReference type="SUPFAM" id="SSF55021">
    <property type="entry name" value="ACT-like"/>
    <property type="match status" value="1"/>
</dbReference>
<name>A0A6J6KS26_9ZZZZ</name>
<dbReference type="PANTHER" id="PTHR21363">
    <property type="entry name" value="PREPHENATE DEHYDROGENASE"/>
    <property type="match status" value="1"/>
</dbReference>
<dbReference type="InterPro" id="IPR036291">
    <property type="entry name" value="NAD(P)-bd_dom_sf"/>
</dbReference>
<feature type="domain" description="ACT" evidence="10">
    <location>
        <begin position="245"/>
        <end position="316"/>
    </location>
</feature>
<dbReference type="EMBL" id="CAEZWG010000085">
    <property type="protein sequence ID" value="CAB4652302.1"/>
    <property type="molecule type" value="Genomic_DNA"/>
</dbReference>
<dbReference type="InterPro" id="IPR008927">
    <property type="entry name" value="6-PGluconate_DH-like_C_sf"/>
</dbReference>
<reference evidence="11" key="1">
    <citation type="submission" date="2020-05" db="EMBL/GenBank/DDBJ databases">
        <authorList>
            <person name="Chiriac C."/>
            <person name="Salcher M."/>
            <person name="Ghai R."/>
            <person name="Kavagutti S V."/>
        </authorList>
    </citation>
    <scope>NUCLEOTIDE SEQUENCE</scope>
</reference>
<dbReference type="AlphaFoldDB" id="A0A6J6KS26"/>
<keyword evidence="7" id="KW-0057">Aromatic amino acid biosynthesis</keyword>
<evidence type="ECO:0000256" key="4">
    <source>
        <dbReference type="ARBA" id="ARBA00022498"/>
    </source>
</evidence>
<evidence type="ECO:0000256" key="6">
    <source>
        <dbReference type="ARBA" id="ARBA00023027"/>
    </source>
</evidence>
<dbReference type="PROSITE" id="PS51671">
    <property type="entry name" value="ACT"/>
    <property type="match status" value="1"/>
</dbReference>
<evidence type="ECO:0000256" key="3">
    <source>
        <dbReference type="ARBA" id="ARBA00016891"/>
    </source>
</evidence>
<dbReference type="Gene3D" id="3.30.70.260">
    <property type="match status" value="1"/>
</dbReference>
<dbReference type="InterPro" id="IPR046826">
    <property type="entry name" value="PDH_N"/>
</dbReference>
<dbReference type="Pfam" id="PF20463">
    <property type="entry name" value="PDH_C"/>
    <property type="match status" value="1"/>
</dbReference>
<dbReference type="InterPro" id="IPR050812">
    <property type="entry name" value="Preph/Arog_dehydrog"/>
</dbReference>
<accession>A0A6J6KS26</accession>
<dbReference type="PANTHER" id="PTHR21363:SF0">
    <property type="entry name" value="PREPHENATE DEHYDROGENASE [NADP(+)]"/>
    <property type="match status" value="1"/>
</dbReference>
<evidence type="ECO:0000313" key="11">
    <source>
        <dbReference type="EMBL" id="CAB4652302.1"/>
    </source>
</evidence>
<evidence type="ECO:0000256" key="1">
    <source>
        <dbReference type="ARBA" id="ARBA00005067"/>
    </source>
</evidence>
<protein>
    <recommendedName>
        <fullName evidence="3">Prephenate dehydrogenase</fullName>
        <ecNumber evidence="2">1.3.1.12</ecNumber>
    </recommendedName>
</protein>
<proteinExistence type="predicted"/>
<dbReference type="Pfam" id="PF02153">
    <property type="entry name" value="PDH_N"/>
    <property type="match status" value="1"/>
</dbReference>
<dbReference type="InterPro" id="IPR002912">
    <property type="entry name" value="ACT_dom"/>
</dbReference>
<dbReference type="GO" id="GO:0070403">
    <property type="term" value="F:NAD+ binding"/>
    <property type="evidence" value="ECO:0007669"/>
    <property type="project" value="InterPro"/>
</dbReference>
<evidence type="ECO:0000259" key="10">
    <source>
        <dbReference type="PROSITE" id="PS51671"/>
    </source>
</evidence>
<evidence type="ECO:0000259" key="9">
    <source>
        <dbReference type="PROSITE" id="PS51176"/>
    </source>
</evidence>
<dbReference type="EC" id="1.3.1.12" evidence="2"/>
<keyword evidence="6" id="KW-0520">NAD</keyword>
<keyword evidence="5" id="KW-0560">Oxidoreductase</keyword>
<dbReference type="PROSITE" id="PS51176">
    <property type="entry name" value="PDH_ADH"/>
    <property type="match status" value="1"/>
</dbReference>
<dbReference type="SUPFAM" id="SSF48179">
    <property type="entry name" value="6-phosphogluconate dehydrogenase C-terminal domain-like"/>
    <property type="match status" value="1"/>
</dbReference>
<evidence type="ECO:0000256" key="5">
    <source>
        <dbReference type="ARBA" id="ARBA00023002"/>
    </source>
</evidence>
<evidence type="ECO:0000256" key="8">
    <source>
        <dbReference type="ARBA" id="ARBA00049260"/>
    </source>
</evidence>
<dbReference type="UniPathway" id="UPA00122">
    <property type="reaction ID" value="UER00961"/>
</dbReference>
<dbReference type="SUPFAM" id="SSF51735">
    <property type="entry name" value="NAD(P)-binding Rossmann-fold domains"/>
    <property type="match status" value="1"/>
</dbReference>
<evidence type="ECO:0000256" key="7">
    <source>
        <dbReference type="ARBA" id="ARBA00023141"/>
    </source>
</evidence>
<dbReference type="GO" id="GO:0004665">
    <property type="term" value="F:prephenate dehydrogenase (NADP+) activity"/>
    <property type="evidence" value="ECO:0007669"/>
    <property type="project" value="InterPro"/>
</dbReference>
<keyword evidence="7" id="KW-0028">Amino-acid biosynthesis</keyword>
<evidence type="ECO:0000256" key="2">
    <source>
        <dbReference type="ARBA" id="ARBA00012068"/>
    </source>
</evidence>
<dbReference type="InterPro" id="IPR046825">
    <property type="entry name" value="PDH_C"/>
</dbReference>
<feature type="domain" description="Prephenate/arogenate dehydrogenase" evidence="9">
    <location>
        <begin position="1"/>
        <end position="240"/>
    </location>
</feature>
<comment type="pathway">
    <text evidence="1">Amino-acid biosynthesis; L-tyrosine biosynthesis; (4-hydroxyphenyl)pyruvate from prephenate (NAD(+) route): step 1/1.</text>
</comment>
<comment type="catalytic activity">
    <reaction evidence="8">
        <text>prephenate + NAD(+) = 3-(4-hydroxyphenyl)pyruvate + CO2 + NADH</text>
        <dbReference type="Rhea" id="RHEA:13869"/>
        <dbReference type="ChEBI" id="CHEBI:16526"/>
        <dbReference type="ChEBI" id="CHEBI:29934"/>
        <dbReference type="ChEBI" id="CHEBI:36242"/>
        <dbReference type="ChEBI" id="CHEBI:57540"/>
        <dbReference type="ChEBI" id="CHEBI:57945"/>
        <dbReference type="EC" id="1.3.1.12"/>
    </reaction>
</comment>
<dbReference type="GO" id="GO:0008977">
    <property type="term" value="F:prephenate dehydrogenase (NAD+) activity"/>
    <property type="evidence" value="ECO:0007669"/>
    <property type="project" value="UniProtKB-EC"/>
</dbReference>
<organism evidence="11">
    <name type="scientific">freshwater metagenome</name>
    <dbReference type="NCBI Taxonomy" id="449393"/>
    <lineage>
        <taxon>unclassified sequences</taxon>
        <taxon>metagenomes</taxon>
        <taxon>ecological metagenomes</taxon>
    </lineage>
</organism>